<dbReference type="PROSITE" id="PS50949">
    <property type="entry name" value="HTH_GNTR"/>
    <property type="match status" value="1"/>
</dbReference>
<accession>A0A1G7GS35</accession>
<dbReference type="OrthoDB" id="362473at2"/>
<dbReference type="PANTHER" id="PTHR38445">
    <property type="entry name" value="HTH-TYPE TRANSCRIPTIONAL REPRESSOR YTRA"/>
    <property type="match status" value="1"/>
</dbReference>
<dbReference type="InterPro" id="IPR036388">
    <property type="entry name" value="WH-like_DNA-bd_sf"/>
</dbReference>
<gene>
    <name evidence="5" type="ORF">SAMN04488542_103171</name>
</gene>
<keyword evidence="3" id="KW-0804">Transcription</keyword>
<dbReference type="PANTHER" id="PTHR38445:SF6">
    <property type="entry name" value="GNTR-FAMILY TRANSCRIPTIONAL REGULATOR"/>
    <property type="match status" value="1"/>
</dbReference>
<evidence type="ECO:0000256" key="3">
    <source>
        <dbReference type="ARBA" id="ARBA00023163"/>
    </source>
</evidence>
<keyword evidence="2 5" id="KW-0238">DNA-binding</keyword>
<keyword evidence="6" id="KW-1185">Reference proteome</keyword>
<evidence type="ECO:0000256" key="1">
    <source>
        <dbReference type="ARBA" id="ARBA00023015"/>
    </source>
</evidence>
<dbReference type="CDD" id="cd07377">
    <property type="entry name" value="WHTH_GntR"/>
    <property type="match status" value="1"/>
</dbReference>
<dbReference type="AlphaFoldDB" id="A0A1G7GS35"/>
<protein>
    <submittedName>
        <fullName evidence="5">DNA-binding transcriptional regulator YhcF, GntR family</fullName>
    </submittedName>
</protein>
<evidence type="ECO:0000313" key="5">
    <source>
        <dbReference type="EMBL" id="SDE90843.1"/>
    </source>
</evidence>
<dbReference type="GO" id="GO:0003700">
    <property type="term" value="F:DNA-binding transcription factor activity"/>
    <property type="evidence" value="ECO:0007669"/>
    <property type="project" value="InterPro"/>
</dbReference>
<keyword evidence="1" id="KW-0805">Transcription regulation</keyword>
<evidence type="ECO:0000313" key="6">
    <source>
        <dbReference type="Proteomes" id="UP000198972"/>
    </source>
</evidence>
<dbReference type="Pfam" id="PF00392">
    <property type="entry name" value="GntR"/>
    <property type="match status" value="1"/>
</dbReference>
<reference evidence="5 6" key="1">
    <citation type="submission" date="2016-10" db="EMBL/GenBank/DDBJ databases">
        <authorList>
            <person name="de Groot N.N."/>
        </authorList>
    </citation>
    <scope>NUCLEOTIDE SEQUENCE [LARGE SCALE GENOMIC DNA]</scope>
    <source>
        <strain evidence="5 6">DSM 28129</strain>
    </source>
</reference>
<evidence type="ECO:0000259" key="4">
    <source>
        <dbReference type="PROSITE" id="PS50949"/>
    </source>
</evidence>
<dbReference type="GO" id="GO:0003677">
    <property type="term" value="F:DNA binding"/>
    <property type="evidence" value="ECO:0007669"/>
    <property type="project" value="UniProtKB-KW"/>
</dbReference>
<dbReference type="InterPro" id="IPR036390">
    <property type="entry name" value="WH_DNA-bd_sf"/>
</dbReference>
<feature type="domain" description="HTH gntR-type" evidence="4">
    <location>
        <begin position="7"/>
        <end position="75"/>
    </location>
</feature>
<dbReference type="RefSeq" id="WP_091227166.1">
    <property type="nucleotide sequence ID" value="NZ_FNBG01000003.1"/>
</dbReference>
<evidence type="ECO:0000256" key="2">
    <source>
        <dbReference type="ARBA" id="ARBA00023125"/>
    </source>
</evidence>
<dbReference type="SMART" id="SM00345">
    <property type="entry name" value="HTH_GNTR"/>
    <property type="match status" value="1"/>
</dbReference>
<proteinExistence type="predicted"/>
<dbReference type="EMBL" id="FNBG01000003">
    <property type="protein sequence ID" value="SDE90843.1"/>
    <property type="molecule type" value="Genomic_DNA"/>
</dbReference>
<sequence>MKFSNDHPIYLQIKNDFYQRICNGNLRPGDKLPSVREMAIEVGVNPNTIQRTYTDMERDGVVEKRRGQRSFVTDDEEIINQLRSQMAEVEVNFFLNSMKQMGYTNEEIQQQITEVIKREGGS</sequence>
<dbReference type="Proteomes" id="UP000198972">
    <property type="component" value="Unassembled WGS sequence"/>
</dbReference>
<dbReference type="InterPro" id="IPR000524">
    <property type="entry name" value="Tscrpt_reg_HTH_GntR"/>
</dbReference>
<organism evidence="5 6">
    <name type="scientific">Fontibacillus panacisegetis</name>
    <dbReference type="NCBI Taxonomy" id="670482"/>
    <lineage>
        <taxon>Bacteria</taxon>
        <taxon>Bacillati</taxon>
        <taxon>Bacillota</taxon>
        <taxon>Bacilli</taxon>
        <taxon>Bacillales</taxon>
        <taxon>Paenibacillaceae</taxon>
        <taxon>Fontibacillus</taxon>
    </lineage>
</organism>
<dbReference type="STRING" id="670482.SAMN04488542_103171"/>
<dbReference type="SUPFAM" id="SSF46785">
    <property type="entry name" value="Winged helix' DNA-binding domain"/>
    <property type="match status" value="1"/>
</dbReference>
<name>A0A1G7GS35_9BACL</name>
<dbReference type="Gene3D" id="1.10.10.10">
    <property type="entry name" value="Winged helix-like DNA-binding domain superfamily/Winged helix DNA-binding domain"/>
    <property type="match status" value="1"/>
</dbReference>